<feature type="region of interest" description="Disordered" evidence="9">
    <location>
        <begin position="862"/>
        <end position="904"/>
    </location>
</feature>
<comment type="catalytic activity">
    <reaction evidence="6">
        <text>L-threonyl-[protein] + ATP = O-phospho-L-threonyl-[protein] + ADP + H(+)</text>
        <dbReference type="Rhea" id="RHEA:46608"/>
        <dbReference type="Rhea" id="RHEA-COMP:11060"/>
        <dbReference type="Rhea" id="RHEA-COMP:11605"/>
        <dbReference type="ChEBI" id="CHEBI:15378"/>
        <dbReference type="ChEBI" id="CHEBI:30013"/>
        <dbReference type="ChEBI" id="CHEBI:30616"/>
        <dbReference type="ChEBI" id="CHEBI:61977"/>
        <dbReference type="ChEBI" id="CHEBI:456216"/>
        <dbReference type="EC" id="2.7.11.1"/>
    </reaction>
</comment>
<sequence>EQKRLLSKTLKIMEQEISKVQRKMSDLESVLQQKDVELKASETQRTILEQDLATYITECSSLKRSLEQARMEVTQEDDKALQLLHDIREQSNKLQEIKEQEYHAQLEEMRVSIRQLEENLSAARRRSDLYESELKESRQTSEELKRKAVEYQQKIQKVSVFVFNFPLSQAVKASTEATELLQNVRQAKERLERDLERLQTKEDSTDSLRRRLRETEDGKKTLENQVKRLEMVERRETKLKEDIQTKSQQIQQMADKIMELEENLRETQATAQRMETHLEQKKKLYEDKIKVLETQMKADLAEKELLESKQSTFEEESRERGKVISDQAATINAMESKMTSLEQRIAELSEANKLAANSSIYTQKNMKAQEEMISELRQQKFYLESQAGKLEAQNAKLEEHMEKLTQQEQTNKSRVLELEARLREMGLEHEEQKLEIKRQVSELTLSLQEREAQISSLQAARRALESQLQQAKTELEETTAEAEEEITVLRAHRDEIQRKFDALRDSCAVITDLEEQLTQLTQENSELNRQNFYLSKQLDEATDENEDRLQLKEDVERLRREVADREMHLNNQKQNIETLKTTCTMLEEQVLELETLNDELLEKDRQCENWRSTLEEEKNQAERRARDMQRQLDNEKQNRLRAEQRNSESRQAVELAVKEHKAEILVLQQALKDQKLKAEGLSDTLSDLEKKHAMLEMNARSLQQKLETERELKQRLMDEQAKLQQQLDMQKSHIFRLTQGLQDALDQTDLLKTERTDLEYQLENIQAAYSHEKVKMEGTITQQTKLIDFLQAKVEHPSKKKKVRYSDLKVALEKERARCSELEEALQKTRLELREVQFNKALEHSGTPATPGLARQQLMMSTKSNKSPEHQPSSGLMSSSSGRRKDAANPEEYTRRVKDRIHHNTPHRFTQGLNMRAARCTVCLDTVHFGRQAATCIECHALCHPKCSPYLPATCGVPTEYALHLSEALCREKGSTSGLKDVGGHMRLEGWLKQPRNGKRGQGWERKYVVLDGYKVITYETEPRDESVKPLDEFELCLSDGEVTVHSAVGASELPNTAKTDVPYVVKLESSPQSTCWPGQTLYLMTSGFSEKQRWVAVLEAIVASSRGAREKAEADAKLLGNSLLKLEGDDRLDINCTLPLTDQIVLVGSEEGLYALNVIKNSLTHIPGLGSVFQIYIIKEHDKLLMIVGDERALCLVEIKKVKQSLSQSHLPTLPEIVPFIFETVKGCHLFAAGRIENGPCICAAMPNKVTILRYNDNLNKFCIRKEIETLEPCSCIHFTSYSIIIGTNKFYEIEMKQCVLDEFLDKNDVSLASAVFTGSSHSFPISIVQVSSTPQKEEYLLCFHEIGVFVDAYGRRSRPDDLKWSRLPLTFAFREPYLFVTNFNSLDVIEIQGHASLGPPSLVHLDIPNPRYLGPAISSGAIYLASSYQNKLRVICCKGSLVRESGELQRTGSSRSSPNKRGPPTYNEHISKRLASGPGAQEGPLHREPSTPHRYREGRTEFRRDKSPARPLEREKSPGRPVLDSRRERSPGRFESSGSERDRERSRLHTSSVRTQLTPVNKVWDQSSV</sequence>
<dbReference type="InterPro" id="IPR001849">
    <property type="entry name" value="PH_domain"/>
</dbReference>
<dbReference type="GeneTree" id="ENSGT01030000234517"/>
<dbReference type="PANTHER" id="PTHR22988:SF71">
    <property type="entry name" value="CITRON RHO-INTERACTING KINASE"/>
    <property type="match status" value="1"/>
</dbReference>
<dbReference type="GO" id="GO:0046872">
    <property type="term" value="F:metal ion binding"/>
    <property type="evidence" value="ECO:0007669"/>
    <property type="project" value="UniProtKB-KW"/>
</dbReference>
<dbReference type="InterPro" id="IPR046349">
    <property type="entry name" value="C1-like_sf"/>
</dbReference>
<dbReference type="Pfam" id="PF25346">
    <property type="entry name" value="PH_MRCK"/>
    <property type="match status" value="1"/>
</dbReference>
<keyword evidence="3" id="KW-0479">Metal-binding</keyword>
<dbReference type="Proteomes" id="UP001108240">
    <property type="component" value="Unplaced"/>
</dbReference>
<dbReference type="SMART" id="SM00109">
    <property type="entry name" value="C1"/>
    <property type="match status" value="1"/>
</dbReference>
<dbReference type="SUPFAM" id="SSF57889">
    <property type="entry name" value="Cysteine-rich domain"/>
    <property type="match status" value="1"/>
</dbReference>
<keyword evidence="8" id="KW-0175">Coiled coil</keyword>
<protein>
    <submittedName>
        <fullName evidence="13">Citron rho-interacting serine/threonine kinase</fullName>
    </submittedName>
</protein>
<dbReference type="Gene3D" id="3.30.60.20">
    <property type="match status" value="1"/>
</dbReference>
<dbReference type="PANTHER" id="PTHR22988">
    <property type="entry name" value="MYOTONIC DYSTROPHY S/T KINASE-RELATED"/>
    <property type="match status" value="1"/>
</dbReference>
<reference evidence="13" key="1">
    <citation type="submission" date="2025-08" db="UniProtKB">
        <authorList>
            <consortium name="Ensembl"/>
        </authorList>
    </citation>
    <scope>IDENTIFICATION</scope>
</reference>
<keyword evidence="14" id="KW-1185">Reference proteome</keyword>
<evidence type="ECO:0000313" key="13">
    <source>
        <dbReference type="Ensembl" id="ENSCCRP00000063468.2"/>
    </source>
</evidence>
<evidence type="ECO:0000256" key="5">
    <source>
        <dbReference type="ARBA" id="ARBA00022833"/>
    </source>
</evidence>
<dbReference type="PROSITE" id="PS00479">
    <property type="entry name" value="ZF_DAG_PE_1"/>
    <property type="match status" value="1"/>
</dbReference>
<evidence type="ECO:0000256" key="7">
    <source>
        <dbReference type="ARBA" id="ARBA00048679"/>
    </source>
</evidence>
<accession>A0A8C1DGW3</accession>
<dbReference type="PROSITE" id="PS50219">
    <property type="entry name" value="CNH"/>
    <property type="match status" value="1"/>
</dbReference>
<dbReference type="Pfam" id="PF00780">
    <property type="entry name" value="CNH"/>
    <property type="match status" value="1"/>
</dbReference>
<feature type="domain" description="CNH" evidence="12">
    <location>
        <begin position="1132"/>
        <end position="1422"/>
    </location>
</feature>
<evidence type="ECO:0000256" key="6">
    <source>
        <dbReference type="ARBA" id="ARBA00047899"/>
    </source>
</evidence>
<dbReference type="SMART" id="SM00233">
    <property type="entry name" value="PH"/>
    <property type="match status" value="1"/>
</dbReference>
<feature type="compositionally biased region" description="Polar residues" evidence="9">
    <location>
        <begin position="1551"/>
        <end position="1571"/>
    </location>
</feature>
<dbReference type="SUPFAM" id="SSF50729">
    <property type="entry name" value="PH domain-like"/>
    <property type="match status" value="1"/>
</dbReference>
<feature type="domain" description="PH" evidence="10">
    <location>
        <begin position="985"/>
        <end position="1104"/>
    </location>
</feature>
<dbReference type="CDD" id="cd20814">
    <property type="entry name" value="CRIK"/>
    <property type="match status" value="1"/>
</dbReference>
<comment type="catalytic activity">
    <reaction evidence="7">
        <text>L-seryl-[protein] + ATP = O-phospho-L-seryl-[protein] + ADP + H(+)</text>
        <dbReference type="Rhea" id="RHEA:17989"/>
        <dbReference type="Rhea" id="RHEA-COMP:9863"/>
        <dbReference type="Rhea" id="RHEA-COMP:11604"/>
        <dbReference type="ChEBI" id="CHEBI:15378"/>
        <dbReference type="ChEBI" id="CHEBI:29999"/>
        <dbReference type="ChEBI" id="CHEBI:30616"/>
        <dbReference type="ChEBI" id="CHEBI:83421"/>
        <dbReference type="ChEBI" id="CHEBI:456216"/>
        <dbReference type="EC" id="2.7.11.1"/>
    </reaction>
</comment>
<feature type="region of interest" description="Disordered" evidence="9">
    <location>
        <begin position="616"/>
        <end position="649"/>
    </location>
</feature>
<evidence type="ECO:0000256" key="1">
    <source>
        <dbReference type="ARBA" id="ARBA00022527"/>
    </source>
</evidence>
<reference evidence="13" key="2">
    <citation type="submission" date="2025-09" db="UniProtKB">
        <authorList>
            <consortium name="Ensembl"/>
        </authorList>
    </citation>
    <scope>IDENTIFICATION</scope>
</reference>
<dbReference type="InterPro" id="IPR001180">
    <property type="entry name" value="CNH_dom"/>
</dbReference>
<evidence type="ECO:0000313" key="14">
    <source>
        <dbReference type="Proteomes" id="UP001108240"/>
    </source>
</evidence>
<evidence type="ECO:0000256" key="4">
    <source>
        <dbReference type="ARBA" id="ARBA00022777"/>
    </source>
</evidence>
<evidence type="ECO:0000256" key="8">
    <source>
        <dbReference type="SAM" id="Coils"/>
    </source>
</evidence>
<dbReference type="PROSITE" id="PS50081">
    <property type="entry name" value="ZF_DAG_PE_2"/>
    <property type="match status" value="1"/>
</dbReference>
<feature type="coiled-coil region" evidence="8">
    <location>
        <begin position="3"/>
        <end position="358"/>
    </location>
</feature>
<keyword evidence="4" id="KW-0808">Transferase</keyword>
<dbReference type="PROSITE" id="PS50003">
    <property type="entry name" value="PH_DOMAIN"/>
    <property type="match status" value="1"/>
</dbReference>
<keyword evidence="5" id="KW-0862">Zinc</keyword>
<evidence type="ECO:0000256" key="2">
    <source>
        <dbReference type="ARBA" id="ARBA00022553"/>
    </source>
</evidence>
<dbReference type="FunFam" id="3.30.60.20:FF:000018">
    <property type="entry name" value="Citron rho-interacting serine/threonine kinase"/>
    <property type="match status" value="1"/>
</dbReference>
<dbReference type="InterPro" id="IPR011993">
    <property type="entry name" value="PH-like_dom_sf"/>
</dbReference>
<dbReference type="InterPro" id="IPR057529">
    <property type="entry name" value="MRCK/ROCK_PH"/>
</dbReference>
<evidence type="ECO:0000259" key="10">
    <source>
        <dbReference type="PROSITE" id="PS50003"/>
    </source>
</evidence>
<feature type="compositionally biased region" description="Basic and acidic residues" evidence="9">
    <location>
        <begin position="883"/>
        <end position="896"/>
    </location>
</feature>
<feature type="compositionally biased region" description="Basic and acidic residues" evidence="9">
    <location>
        <begin position="1486"/>
        <end position="1549"/>
    </location>
</feature>
<dbReference type="Ensembl" id="ENSCCRT00000068782.2">
    <property type="protein sequence ID" value="ENSCCRP00000063468.2"/>
    <property type="gene ID" value="ENSCCRG00000026230.2"/>
</dbReference>
<feature type="coiled-coil region" evidence="8">
    <location>
        <begin position="805"/>
        <end position="839"/>
    </location>
</feature>
<dbReference type="Gene3D" id="2.30.29.30">
    <property type="entry name" value="Pleckstrin-homology domain (PH domain)/Phosphotyrosine-binding domain (PTB)"/>
    <property type="match status" value="1"/>
</dbReference>
<dbReference type="SMART" id="SM00036">
    <property type="entry name" value="CNH"/>
    <property type="match status" value="1"/>
</dbReference>
<evidence type="ECO:0000256" key="3">
    <source>
        <dbReference type="ARBA" id="ARBA00022723"/>
    </source>
</evidence>
<organism evidence="13 14">
    <name type="scientific">Cyprinus carpio carpio</name>
    <dbReference type="NCBI Taxonomy" id="630221"/>
    <lineage>
        <taxon>Eukaryota</taxon>
        <taxon>Metazoa</taxon>
        <taxon>Chordata</taxon>
        <taxon>Craniata</taxon>
        <taxon>Vertebrata</taxon>
        <taxon>Euteleostomi</taxon>
        <taxon>Actinopterygii</taxon>
        <taxon>Neopterygii</taxon>
        <taxon>Teleostei</taxon>
        <taxon>Ostariophysi</taxon>
        <taxon>Cypriniformes</taxon>
        <taxon>Cyprinidae</taxon>
        <taxon>Cyprininae</taxon>
        <taxon>Cyprinus</taxon>
    </lineage>
</organism>
<name>A0A8C1DGW3_CYPCA</name>
<dbReference type="InterPro" id="IPR050839">
    <property type="entry name" value="Rho-assoc_Ser/Thr_Kinase"/>
</dbReference>
<evidence type="ECO:0000256" key="9">
    <source>
        <dbReference type="SAM" id="MobiDB-lite"/>
    </source>
</evidence>
<dbReference type="FunFam" id="2.30.29.30:FF:000081">
    <property type="entry name" value="Citron rho-interacting serine/threonine kinase"/>
    <property type="match status" value="1"/>
</dbReference>
<dbReference type="GO" id="GO:0004674">
    <property type="term" value="F:protein serine/threonine kinase activity"/>
    <property type="evidence" value="ECO:0007669"/>
    <property type="project" value="UniProtKB-KW"/>
</dbReference>
<keyword evidence="2" id="KW-0597">Phosphoprotein</keyword>
<evidence type="ECO:0000259" key="11">
    <source>
        <dbReference type="PROSITE" id="PS50081"/>
    </source>
</evidence>
<feature type="compositionally biased region" description="Polar residues" evidence="9">
    <location>
        <begin position="1450"/>
        <end position="1461"/>
    </location>
</feature>
<feature type="compositionally biased region" description="Basic and acidic residues" evidence="9">
    <location>
        <begin position="616"/>
        <end position="648"/>
    </location>
</feature>
<proteinExistence type="predicted"/>
<keyword evidence="1" id="KW-0723">Serine/threonine-protein kinase</keyword>
<feature type="region of interest" description="Disordered" evidence="9">
    <location>
        <begin position="1448"/>
        <end position="1571"/>
    </location>
</feature>
<evidence type="ECO:0000259" key="12">
    <source>
        <dbReference type="PROSITE" id="PS50219"/>
    </source>
</evidence>
<dbReference type="InterPro" id="IPR002219">
    <property type="entry name" value="PKC_DAG/PE"/>
</dbReference>
<feature type="domain" description="Phorbol-ester/DAG-type" evidence="11">
    <location>
        <begin position="906"/>
        <end position="955"/>
    </location>
</feature>
<keyword evidence="4" id="KW-0418">Kinase</keyword>